<gene>
    <name evidence="1" type="ORF">PROFUN_08017</name>
</gene>
<organism evidence="1 2">
    <name type="scientific">Planoprotostelium fungivorum</name>
    <dbReference type="NCBI Taxonomy" id="1890364"/>
    <lineage>
        <taxon>Eukaryota</taxon>
        <taxon>Amoebozoa</taxon>
        <taxon>Evosea</taxon>
        <taxon>Variosea</taxon>
        <taxon>Cavosteliida</taxon>
        <taxon>Cavosteliaceae</taxon>
        <taxon>Planoprotostelium</taxon>
    </lineage>
</organism>
<accession>A0A2P6MVA6</accession>
<dbReference type="AlphaFoldDB" id="A0A2P6MVA6"/>
<dbReference type="Proteomes" id="UP000241769">
    <property type="component" value="Unassembled WGS sequence"/>
</dbReference>
<dbReference type="EMBL" id="MDYQ01000372">
    <property type="protein sequence ID" value="PRP75651.1"/>
    <property type="molecule type" value="Genomic_DNA"/>
</dbReference>
<evidence type="ECO:0000313" key="2">
    <source>
        <dbReference type="Proteomes" id="UP000241769"/>
    </source>
</evidence>
<evidence type="ECO:0000313" key="1">
    <source>
        <dbReference type="EMBL" id="PRP75651.1"/>
    </source>
</evidence>
<proteinExistence type="predicted"/>
<name>A0A2P6MVA6_9EUKA</name>
<protein>
    <submittedName>
        <fullName evidence="1">Uncharacterized protein</fullName>
    </submittedName>
</protein>
<reference evidence="1 2" key="1">
    <citation type="journal article" date="2018" name="Genome Biol. Evol.">
        <title>Multiple Roots of Fruiting Body Formation in Amoebozoa.</title>
        <authorList>
            <person name="Hillmann F."/>
            <person name="Forbes G."/>
            <person name="Novohradska S."/>
            <person name="Ferling I."/>
            <person name="Riege K."/>
            <person name="Groth M."/>
            <person name="Westermann M."/>
            <person name="Marz M."/>
            <person name="Spaller T."/>
            <person name="Winckler T."/>
            <person name="Schaap P."/>
            <person name="Glockner G."/>
        </authorList>
    </citation>
    <scope>NUCLEOTIDE SEQUENCE [LARGE SCALE GENOMIC DNA]</scope>
    <source>
        <strain evidence="1 2">Jena</strain>
    </source>
</reference>
<dbReference type="InParanoid" id="A0A2P6MVA6"/>
<comment type="caution">
    <text evidence="1">The sequence shown here is derived from an EMBL/GenBank/DDBJ whole genome shotgun (WGS) entry which is preliminary data.</text>
</comment>
<keyword evidence="2" id="KW-1185">Reference proteome</keyword>
<sequence length="78" mass="8919">MKTPYLPLPHIWWNCDQTTSRTMVIPVKPLLVVTPSSVNECNWSNFTPVTTNMVNESTERLRKSCVADVGQHHESHNN</sequence>